<feature type="compositionally biased region" description="Basic and acidic residues" evidence="17">
    <location>
        <begin position="1228"/>
        <end position="1237"/>
    </location>
</feature>
<dbReference type="Gene3D" id="1.10.238.10">
    <property type="entry name" value="EF-hand"/>
    <property type="match status" value="1"/>
</dbReference>
<feature type="compositionally biased region" description="Low complexity" evidence="17">
    <location>
        <begin position="335"/>
        <end position="349"/>
    </location>
</feature>
<dbReference type="SUPFAM" id="SSF81324">
    <property type="entry name" value="Voltage-gated potassium channels"/>
    <property type="match status" value="4"/>
</dbReference>
<feature type="transmembrane region" description="Helical" evidence="18">
    <location>
        <begin position="885"/>
        <end position="910"/>
    </location>
</feature>
<feature type="compositionally biased region" description="Polar residues" evidence="17">
    <location>
        <begin position="581"/>
        <end position="594"/>
    </location>
</feature>
<feature type="compositionally biased region" description="Polar residues" evidence="17">
    <location>
        <begin position="74"/>
        <end position="86"/>
    </location>
</feature>
<feature type="region of interest" description="Disordered" evidence="17">
    <location>
        <begin position="2055"/>
        <end position="2102"/>
    </location>
</feature>
<evidence type="ECO:0000256" key="1">
    <source>
        <dbReference type="ARBA" id="ARBA00004651"/>
    </source>
</evidence>
<comment type="caution">
    <text evidence="20">The sequence shown here is derived from an EMBL/GenBank/DDBJ whole genome shotgun (WGS) entry which is preliminary data.</text>
</comment>
<feature type="compositionally biased region" description="Polar residues" evidence="17">
    <location>
        <begin position="272"/>
        <end position="304"/>
    </location>
</feature>
<feature type="transmembrane region" description="Helical" evidence="18">
    <location>
        <begin position="1094"/>
        <end position="1117"/>
    </location>
</feature>
<keyword evidence="13" id="KW-0407">Ion channel</keyword>
<evidence type="ECO:0000256" key="15">
    <source>
        <dbReference type="ARBA" id="ARBA00067459"/>
    </source>
</evidence>
<keyword evidence="2" id="KW-0813">Transport</keyword>
<accession>A0A9P6UCF0</accession>
<keyword evidence="4 16" id="KW-0109">Calcium transport</keyword>
<feature type="transmembrane region" description="Helical" evidence="18">
    <location>
        <begin position="1753"/>
        <end position="1771"/>
    </location>
</feature>
<comment type="similarity">
    <text evidence="14 16">Belongs to the calcium channel alpha-1 subunit (TC 1.A.1.11) family.</text>
</comment>
<evidence type="ECO:0000256" key="17">
    <source>
        <dbReference type="SAM" id="MobiDB-lite"/>
    </source>
</evidence>
<evidence type="ECO:0000313" key="21">
    <source>
        <dbReference type="Proteomes" id="UP000807716"/>
    </source>
</evidence>
<keyword evidence="21" id="KW-1185">Reference proteome</keyword>
<keyword evidence="7 16" id="KW-0106">Calcium</keyword>
<comment type="subcellular location">
    <subcellularLocation>
        <location evidence="1">Cell membrane</location>
        <topology evidence="1">Multi-pass membrane protein</topology>
    </subcellularLocation>
    <subcellularLocation>
        <location evidence="16">Membrane</location>
        <topology evidence="16">Multi-pass membrane protein</topology>
    </subcellularLocation>
</comment>
<feature type="compositionally biased region" description="Low complexity" evidence="17">
    <location>
        <begin position="2291"/>
        <end position="2308"/>
    </location>
</feature>
<evidence type="ECO:0000256" key="9">
    <source>
        <dbReference type="ARBA" id="ARBA00022989"/>
    </source>
</evidence>
<dbReference type="InterPro" id="IPR050599">
    <property type="entry name" value="VDCC_alpha-1_subunit"/>
</dbReference>
<feature type="transmembrane region" description="Helical" evidence="18">
    <location>
        <begin position="461"/>
        <end position="481"/>
    </location>
</feature>
<dbReference type="Pfam" id="PF00520">
    <property type="entry name" value="Ion_trans"/>
    <property type="match status" value="4"/>
</dbReference>
<feature type="compositionally biased region" description="Basic and acidic residues" evidence="17">
    <location>
        <begin position="2273"/>
        <end position="2286"/>
    </location>
</feature>
<feature type="region of interest" description="Disordered" evidence="17">
    <location>
        <begin position="1221"/>
        <end position="1247"/>
    </location>
</feature>
<evidence type="ECO:0000259" key="19">
    <source>
        <dbReference type="Pfam" id="PF00520"/>
    </source>
</evidence>
<reference evidence="20" key="1">
    <citation type="journal article" date="2020" name="Fungal Divers.">
        <title>Resolving the Mortierellaceae phylogeny through synthesis of multi-gene phylogenetics and phylogenomics.</title>
        <authorList>
            <person name="Vandepol N."/>
            <person name="Liber J."/>
            <person name="Desiro A."/>
            <person name="Na H."/>
            <person name="Kennedy M."/>
            <person name="Barry K."/>
            <person name="Grigoriev I.V."/>
            <person name="Miller A.N."/>
            <person name="O'Donnell K."/>
            <person name="Stajich J.E."/>
            <person name="Bonito G."/>
        </authorList>
    </citation>
    <scope>NUCLEOTIDE SEQUENCE</scope>
    <source>
        <strain evidence="20">BC1065</strain>
    </source>
</reference>
<evidence type="ECO:0000256" key="8">
    <source>
        <dbReference type="ARBA" id="ARBA00022882"/>
    </source>
</evidence>
<feature type="transmembrane region" description="Helical" evidence="18">
    <location>
        <begin position="1899"/>
        <end position="1925"/>
    </location>
</feature>
<evidence type="ECO:0000256" key="7">
    <source>
        <dbReference type="ARBA" id="ARBA00022837"/>
    </source>
</evidence>
<keyword evidence="6 18" id="KW-0812">Transmembrane</keyword>
<evidence type="ECO:0000256" key="6">
    <source>
        <dbReference type="ARBA" id="ARBA00022692"/>
    </source>
</evidence>
<evidence type="ECO:0000256" key="16">
    <source>
        <dbReference type="RuleBase" id="RU003808"/>
    </source>
</evidence>
<feature type="transmembrane region" description="Helical" evidence="18">
    <location>
        <begin position="930"/>
        <end position="953"/>
    </location>
</feature>
<feature type="compositionally biased region" description="Basic and acidic residues" evidence="17">
    <location>
        <begin position="146"/>
        <end position="164"/>
    </location>
</feature>
<keyword evidence="5 16" id="KW-0107">Calcium channel</keyword>
<evidence type="ECO:0000256" key="2">
    <source>
        <dbReference type="ARBA" id="ARBA00022448"/>
    </source>
</evidence>
<evidence type="ECO:0000256" key="3">
    <source>
        <dbReference type="ARBA" id="ARBA00022475"/>
    </source>
</evidence>
<dbReference type="InterPro" id="IPR002077">
    <property type="entry name" value="VDCCAlpha1"/>
</dbReference>
<feature type="transmembrane region" description="Helical" evidence="18">
    <location>
        <begin position="1021"/>
        <end position="1042"/>
    </location>
</feature>
<dbReference type="GO" id="GO:0098703">
    <property type="term" value="P:calcium ion import across plasma membrane"/>
    <property type="evidence" value="ECO:0007669"/>
    <property type="project" value="TreeGrafter"/>
</dbReference>
<feature type="compositionally biased region" description="Polar residues" evidence="17">
    <location>
        <begin position="382"/>
        <end position="397"/>
    </location>
</feature>
<feature type="region of interest" description="Disordered" evidence="17">
    <location>
        <begin position="578"/>
        <end position="602"/>
    </location>
</feature>
<feature type="region of interest" description="Disordered" evidence="17">
    <location>
        <begin position="1"/>
        <end position="239"/>
    </location>
</feature>
<feature type="compositionally biased region" description="Polar residues" evidence="17">
    <location>
        <begin position="13"/>
        <end position="23"/>
    </location>
</feature>
<feature type="compositionally biased region" description="Basic and acidic residues" evidence="17">
    <location>
        <begin position="2086"/>
        <end position="2102"/>
    </location>
</feature>
<dbReference type="FunFam" id="1.10.287.70:FF:000093">
    <property type="entry name" value="Calcium channel subunit Cch1"/>
    <property type="match status" value="1"/>
</dbReference>
<feature type="region of interest" description="Disordered" evidence="17">
    <location>
        <begin position="2240"/>
        <end position="2351"/>
    </location>
</feature>
<dbReference type="InterPro" id="IPR005821">
    <property type="entry name" value="Ion_trans_dom"/>
</dbReference>
<organism evidence="20 21">
    <name type="scientific">Actinomortierella ambigua</name>
    <dbReference type="NCBI Taxonomy" id="1343610"/>
    <lineage>
        <taxon>Eukaryota</taxon>
        <taxon>Fungi</taxon>
        <taxon>Fungi incertae sedis</taxon>
        <taxon>Mucoromycota</taxon>
        <taxon>Mortierellomycotina</taxon>
        <taxon>Mortierellomycetes</taxon>
        <taxon>Mortierellales</taxon>
        <taxon>Mortierellaceae</taxon>
        <taxon>Actinomortierella</taxon>
    </lineage>
</organism>
<keyword evidence="9 18" id="KW-1133">Transmembrane helix</keyword>
<keyword evidence="11 18" id="KW-0472">Membrane</keyword>
<dbReference type="PANTHER" id="PTHR45628">
    <property type="entry name" value="VOLTAGE-DEPENDENT CALCIUM CHANNEL TYPE A SUBUNIT ALPHA-1"/>
    <property type="match status" value="1"/>
</dbReference>
<feature type="domain" description="Ion transport" evidence="19">
    <location>
        <begin position="610"/>
        <end position="846"/>
    </location>
</feature>
<dbReference type="PRINTS" id="PR00167">
    <property type="entry name" value="CACHANNEL"/>
</dbReference>
<dbReference type="GO" id="GO:0008331">
    <property type="term" value="F:high voltage-gated calcium channel activity"/>
    <property type="evidence" value="ECO:0007669"/>
    <property type="project" value="TreeGrafter"/>
</dbReference>
<evidence type="ECO:0000256" key="18">
    <source>
        <dbReference type="SAM" id="Phobius"/>
    </source>
</evidence>
<feature type="compositionally biased region" description="Polar residues" evidence="17">
    <location>
        <begin position="359"/>
        <end position="368"/>
    </location>
</feature>
<feature type="compositionally biased region" description="Polar residues" evidence="17">
    <location>
        <begin position="2069"/>
        <end position="2083"/>
    </location>
</feature>
<feature type="transmembrane region" description="Helical" evidence="18">
    <location>
        <begin position="1392"/>
        <end position="1416"/>
    </location>
</feature>
<feature type="transmembrane region" description="Helical" evidence="18">
    <location>
        <begin position="1813"/>
        <end position="1831"/>
    </location>
</feature>
<evidence type="ECO:0000256" key="12">
    <source>
        <dbReference type="ARBA" id="ARBA00023180"/>
    </source>
</evidence>
<feature type="compositionally biased region" description="Basic and acidic residues" evidence="17">
    <location>
        <begin position="2341"/>
        <end position="2351"/>
    </location>
</feature>
<evidence type="ECO:0000256" key="10">
    <source>
        <dbReference type="ARBA" id="ARBA00023065"/>
    </source>
</evidence>
<feature type="transmembrane region" description="Helical" evidence="18">
    <location>
        <begin position="620"/>
        <end position="642"/>
    </location>
</feature>
<dbReference type="Gene3D" id="1.20.120.350">
    <property type="entry name" value="Voltage-gated potassium channels. Chain C"/>
    <property type="match status" value="3"/>
</dbReference>
<gene>
    <name evidence="20" type="primary">CCH1_2</name>
    <name evidence="20" type="ORF">DFQ27_005244</name>
</gene>
<feature type="transmembrane region" description="Helical" evidence="18">
    <location>
        <begin position="1688"/>
        <end position="1709"/>
    </location>
</feature>
<feature type="transmembrane region" description="Helical" evidence="18">
    <location>
        <begin position="1610"/>
        <end position="1632"/>
    </location>
</feature>
<feature type="compositionally biased region" description="Low complexity" evidence="17">
    <location>
        <begin position="98"/>
        <end position="110"/>
    </location>
</feature>
<keyword evidence="12" id="KW-0325">Glycoprotein</keyword>
<feature type="transmembrane region" description="Helical" evidence="18">
    <location>
        <begin position="960"/>
        <end position="978"/>
    </location>
</feature>
<feature type="transmembrane region" description="Helical" evidence="18">
    <location>
        <begin position="493"/>
        <end position="516"/>
    </location>
</feature>
<dbReference type="PANTHER" id="PTHR45628:SF7">
    <property type="entry name" value="VOLTAGE-DEPENDENT CALCIUM CHANNEL TYPE A SUBUNIT ALPHA-1"/>
    <property type="match status" value="1"/>
</dbReference>
<feature type="domain" description="Ion transport" evidence="19">
    <location>
        <begin position="1692"/>
        <end position="1934"/>
    </location>
</feature>
<keyword evidence="10" id="KW-0406">Ion transport</keyword>
<feature type="transmembrane region" description="Helical" evidence="18">
    <location>
        <begin position="813"/>
        <end position="840"/>
    </location>
</feature>
<dbReference type="GO" id="GO:0005891">
    <property type="term" value="C:voltage-gated calcium channel complex"/>
    <property type="evidence" value="ECO:0007669"/>
    <property type="project" value="InterPro"/>
</dbReference>
<evidence type="ECO:0000256" key="5">
    <source>
        <dbReference type="ARBA" id="ARBA00022673"/>
    </source>
</evidence>
<feature type="domain" description="Ion transport" evidence="19">
    <location>
        <begin position="893"/>
        <end position="1123"/>
    </location>
</feature>
<feature type="transmembrane region" description="Helical" evidence="18">
    <location>
        <begin position="1491"/>
        <end position="1518"/>
    </location>
</feature>
<keyword evidence="3" id="KW-1003">Cell membrane</keyword>
<dbReference type="Gene3D" id="1.10.287.70">
    <property type="match status" value="4"/>
</dbReference>
<feature type="transmembrane region" description="Helical" evidence="18">
    <location>
        <begin position="1428"/>
        <end position="1446"/>
    </location>
</feature>
<dbReference type="InterPro" id="IPR027359">
    <property type="entry name" value="Volt_channel_dom_sf"/>
</dbReference>
<name>A0A9P6UCF0_9FUNG</name>
<evidence type="ECO:0000256" key="11">
    <source>
        <dbReference type="ARBA" id="ARBA00023136"/>
    </source>
</evidence>
<dbReference type="EMBL" id="JAAAJB010000037">
    <property type="protein sequence ID" value="KAG0268949.1"/>
    <property type="molecule type" value="Genomic_DNA"/>
</dbReference>
<proteinExistence type="inferred from homology"/>
<feature type="region of interest" description="Disordered" evidence="17">
    <location>
        <begin position="265"/>
        <end position="404"/>
    </location>
</feature>
<evidence type="ECO:0000256" key="14">
    <source>
        <dbReference type="ARBA" id="ARBA00061395"/>
    </source>
</evidence>
<keyword evidence="8 16" id="KW-0851">Voltage-gated channel</keyword>
<evidence type="ECO:0000313" key="20">
    <source>
        <dbReference type="EMBL" id="KAG0268949.1"/>
    </source>
</evidence>
<feature type="transmembrane region" description="Helical" evidence="18">
    <location>
        <begin position="1355"/>
        <end position="1372"/>
    </location>
</feature>
<feature type="transmembrane region" description="Helical" evidence="18">
    <location>
        <begin position="1721"/>
        <end position="1741"/>
    </location>
</feature>
<sequence length="2351" mass="262244">MDRPEEEDKDQQVPVTTINPSNTAAGAGASSLPGPRLPISTGTQHGQDPNFLLIPREQSPSYHSEVVDYVEELNSPSSPFQMLVQPSASGDDVDRRSVSSSGKSSVASSTLRRRRPSSPANQSALPYTEHLHEGGISHGDSGNDALDSRSRALDRSDGIEKNNSGDEQDYLLKRSPAGSVASSSRVSFAPTISPLVRQRSIASRSSTSSRSGQRSRAASAHQIVTSPPTSDSTSDHSQNAGWIAGFSEIMADISSRVVNTRSQENINRRSLHSNGSIQDLQESDSQARRSSSHGIEAGRSTSIATLPMSPELPPWVRSAHVSEPGSDPSNSFRHSVSGQTSSSSIGSPGMKPMQPGGSAPTSRPSGSQHGDAGHGQPKRGLLQSSEPPKPISASTGIMSGGVGGDRIAAGDEESVFIPGGFSHRGNDAIVLEGYSLRLFAPDNRFRQWLASILVSKYVDPLILVVILAQWVFLVITPTTPAAKNDFGTYWTQYALLAVNIFYTLEIIAKSIVYGFIFDRRGFVAPRWLQKMKRHLPKRWFQEAESDANALRARRASTASQTSISQKQRNASTDILKEAAQSKGTQGTSRTGLNPSTPPRNSGKLPAHAPFFQSYYNRLDLVVVISYWIDFAFMMTGVREIYVFKAISALRPFRLLSLTEGTATILYSLSIAAPLLVNILIFICFFLMILGLIGLLVFSGSLSRRCAIQQEGEPGVWIPASPEVLCGGYYSNGTVLGIVNYIGQGDGDDSSPRTSGRICPEGQICMQFPSYNPELGFVSFDNIFYSLLTVFTVSSMEGWTDVEYWVMDGDSRFAAVYFCIAIFLMSFLMIPLFIAGITYSFGAVRAEKRHSAFTSRSIKKRTLLDTEEGWQFEDQIRQVRSPLRMWLIKIVSDPWFVIFGAFLVFCDLLAMCFRRYDSSSEAIMLLDRIELAFTMIFLAEILLRIAGHANFGLFLKKKSNAADLIIAIVTTVILLPPIYRWRWYPYLTVFQVLRAYRLVQVIPPTRDLIAAVMGSARGMMNLLLITFMFLLVCAPVPMILFGGDMTSESPQPINFDDLGQSFIALFIILTGENWVEVMYEGLDAHRDVFPQTYGIIFFIGYYCLSHYVLLNLFIAIVLEQFELDDDEKYKKQLEMYFQRHQRKADDDSTVIRRYFNPYSYLPARPQTLTVRGLPTDQTATIRKSVFWHFMEDDVTPDTSKEILSRPWLVVWYERIKKSVFPATSGVKPHTPESPKLNEKAGSGDLQSKSIQNVSKVPKDTNGVATGLDNDLLRLTRDIQDPSTSTKTMEIKDPSAAPKDDSFRAEAKDAELNEFLEAHPMYDRSLFLFPSNNRFRQWCKRLVGPRVSRKLVGMNRFNWFIFLCIIVSIVIVIIDDPKERREAELTGNSREQKILLTIDHVTTFIFVVEQALRIIAYGLLLTPTGYIRNFWNLLDLAITALSATMFFVEIDHLYQLSRAIRAMYCLRVLRIIRYFEGMSAMFLAITKALPKMLVALLLTAMLFWPFAIYGVNIYAGYFYFCNDLSISSVTQCWGEFMSEPGGDDNSEILMPRVWSNPYEYSFDNAGAAILTLFEMASQEGWVSVMKSGRAVPNRLGEQPYFVPDEPNRFNSFYFLLVMLIGSIIFVQIFIGVILETFKKWNGISLLTVEQRRWIDLRRQLRLINPTTMPQRPVNRFRAWCFDMARAKKGLLWNLITLVLVLNVLLIASQHYDQPSYLTDIQDISYFIFLGVYASEIFIKISGYGFRKWRHSRWNLYDMAITVLAIATLIPRFTQHALWTSRLEKFLLITISFRLAQRIDALQVLFRALIISMRSIINITGVFMVVMFVYAIMFRELFGMTRLGPSTTPLANFETFGSTILMLIRMTTGENWDFVMHDMMVEPPECTPSQQNYLDSDCGSRVWAYIMFLSFYIVCTYILLNMFIAVIISNFSFAYQSDSISTLITREDLRNYKLTWAQFDPHGTGYLQPKDLSMFLRSLNGRLCLRVYESPELSIPNLVAQHATTLQSGAPPPVASGGGQATNNASQGGEGEGTHTQSNLFQSTSAAVRRLTRVSGSPRLGAVAGGVGSGSPQLGSKATGSRSSPHLNPIEEKQRKGSVSEKGQGRLDLDTNCIDIPALEETLSKISPQVVRRRRLTLNMVYTEAMMMMSTGGGGTTTASTTATTAATGTIATAATSTRGISFHSILDILSYTFADIEQSLGMDEFLKRNERVKEIQKELASETINNMLQTIILRRKFLRHRSRSRQRGVRQRPEVPRIVIDTSLGGNDRTLQGGDGRRAGRDGGRDEDTSPMLTSASPSGNSSLLPSPILDFSRGRSVFQTEEGSPVGGGGGAGNSSPLSRTSLERFSWDSPV</sequence>
<feature type="transmembrane region" description="Helical" evidence="18">
    <location>
        <begin position="1054"/>
        <end position="1074"/>
    </location>
</feature>
<protein>
    <recommendedName>
        <fullName evidence="15">Calcium-channel protein CCH1</fullName>
    </recommendedName>
</protein>
<evidence type="ECO:0000256" key="13">
    <source>
        <dbReference type="ARBA" id="ARBA00023303"/>
    </source>
</evidence>
<feature type="transmembrane region" description="Helical" evidence="18">
    <location>
        <begin position="678"/>
        <end position="697"/>
    </location>
</feature>
<dbReference type="Proteomes" id="UP000807716">
    <property type="component" value="Unassembled WGS sequence"/>
</dbReference>
<feature type="region of interest" description="Disordered" evidence="17">
    <location>
        <begin position="2004"/>
        <end position="2035"/>
    </location>
</feature>
<feature type="compositionally biased region" description="Low complexity" evidence="17">
    <location>
        <begin position="197"/>
        <end position="232"/>
    </location>
</feature>
<dbReference type="OrthoDB" id="416585at2759"/>
<evidence type="ECO:0000256" key="4">
    <source>
        <dbReference type="ARBA" id="ARBA00022568"/>
    </source>
</evidence>
<feature type="domain" description="Ion transport" evidence="19">
    <location>
        <begin position="1355"/>
        <end position="1638"/>
    </location>
</feature>